<comment type="cofactor">
    <cofactor evidence="1">
        <name>FAD</name>
        <dbReference type="ChEBI" id="CHEBI:57692"/>
    </cofactor>
</comment>
<feature type="chain" id="PRO_5008708888" evidence="6">
    <location>
        <begin position="33"/>
        <end position="537"/>
    </location>
</feature>
<dbReference type="Pfam" id="PF01565">
    <property type="entry name" value="FAD_binding_4"/>
    <property type="match status" value="1"/>
</dbReference>
<evidence type="ECO:0000256" key="4">
    <source>
        <dbReference type="ARBA" id="ARBA00022827"/>
    </source>
</evidence>
<keyword evidence="6" id="KW-0732">Signal</keyword>
<dbReference type="Pfam" id="PF08031">
    <property type="entry name" value="BBE"/>
    <property type="match status" value="1"/>
</dbReference>
<dbReference type="InterPro" id="IPR006311">
    <property type="entry name" value="TAT_signal"/>
</dbReference>
<feature type="signal peptide" evidence="6">
    <location>
        <begin position="1"/>
        <end position="32"/>
    </location>
</feature>
<dbReference type="PROSITE" id="PS51318">
    <property type="entry name" value="TAT"/>
    <property type="match status" value="1"/>
</dbReference>
<keyword evidence="3" id="KW-0285">Flavoprotein</keyword>
<evidence type="ECO:0000256" key="3">
    <source>
        <dbReference type="ARBA" id="ARBA00022630"/>
    </source>
</evidence>
<feature type="domain" description="FAD-binding PCMH-type" evidence="7">
    <location>
        <begin position="54"/>
        <end position="241"/>
    </location>
</feature>
<name>A0A1C4Y858_9ACTN</name>
<evidence type="ECO:0000256" key="2">
    <source>
        <dbReference type="ARBA" id="ARBA00005466"/>
    </source>
</evidence>
<comment type="similarity">
    <text evidence="2">Belongs to the oxygen-dependent FAD-linked oxidoreductase family.</text>
</comment>
<dbReference type="GO" id="GO:0016491">
    <property type="term" value="F:oxidoreductase activity"/>
    <property type="evidence" value="ECO:0007669"/>
    <property type="project" value="UniProtKB-KW"/>
</dbReference>
<protein>
    <submittedName>
        <fullName evidence="8">FAD/FMN-containing dehydrogenase</fullName>
    </submittedName>
</protein>
<dbReference type="PANTHER" id="PTHR42973">
    <property type="entry name" value="BINDING OXIDOREDUCTASE, PUTATIVE (AFU_ORTHOLOGUE AFUA_1G17690)-RELATED"/>
    <property type="match status" value="1"/>
</dbReference>
<dbReference type="InterPro" id="IPR016166">
    <property type="entry name" value="FAD-bd_PCMH"/>
</dbReference>
<dbReference type="PANTHER" id="PTHR42973:SF39">
    <property type="entry name" value="FAD-BINDING PCMH-TYPE DOMAIN-CONTAINING PROTEIN"/>
    <property type="match status" value="1"/>
</dbReference>
<sequence>MAHISRRSLLSGTAAVAGTAVAGMAAGAPAQAATTTTTPALTVTPGDPRYPDLVVGNNQRWVATPDAVRLVTSSAQVLQAVQEAVDAGKRVSVRSGGHCYADFVYHSASKVVIDMSAMNRISYDQNRQAFAVEPGALLIAVYETLQKGWNVTLPAGVCPTVGIGGHATGGGYGLLSRSHGVVADHIEAVEMVVVDANRVARLVVASRASTDPNRDLWWACAGGGGGNFGIITRYWFRSPNASGTIPGQQLPRPPREVLVSNVPVPWVALDQARFTTLVRNFGTWYAQNAGVDSPYTALSGVAFIPHRSAGGMGLLTQIDAAVPDAEKLLADYLAAVTRDTGITAPYPPRRLRWLAATRLIGTSNPATMLDPTMRSAVKSAYLRRSFTDTQIAALWRNLTRQDYANPNATLQLTGVAGGKVNKVPTTATAYPHRNSAFLALYENFWINPAEDAQHVGWLRDIYGQTFAATGGYPVPNDQTDGCYINSPDMDIRDPEINRSGVPWSALYYKENYPRLQQVKARWDPTNFFRHSQSITLP</sequence>
<keyword evidence="5" id="KW-0560">Oxidoreductase</keyword>
<dbReference type="InterPro" id="IPR006094">
    <property type="entry name" value="Oxid_FAD_bind_N"/>
</dbReference>
<dbReference type="Gene3D" id="3.40.462.20">
    <property type="match status" value="1"/>
</dbReference>
<dbReference type="SUPFAM" id="SSF56176">
    <property type="entry name" value="FAD-binding/transporter-associated domain-like"/>
    <property type="match status" value="1"/>
</dbReference>
<dbReference type="AlphaFoldDB" id="A0A1C4Y858"/>
<gene>
    <name evidence="8" type="ORF">GA0074696_3125</name>
</gene>
<accession>A0A1C4Y858</accession>
<dbReference type="GO" id="GO:0071949">
    <property type="term" value="F:FAD binding"/>
    <property type="evidence" value="ECO:0007669"/>
    <property type="project" value="InterPro"/>
</dbReference>
<dbReference type="PROSITE" id="PS51387">
    <property type="entry name" value="FAD_PCMH"/>
    <property type="match status" value="1"/>
</dbReference>
<evidence type="ECO:0000313" key="8">
    <source>
        <dbReference type="EMBL" id="SCF16913.1"/>
    </source>
</evidence>
<dbReference type="EMBL" id="LT607410">
    <property type="protein sequence ID" value="SCF16913.1"/>
    <property type="molecule type" value="Genomic_DNA"/>
</dbReference>
<evidence type="ECO:0000256" key="5">
    <source>
        <dbReference type="ARBA" id="ARBA00023002"/>
    </source>
</evidence>
<keyword evidence="4" id="KW-0274">FAD</keyword>
<evidence type="ECO:0000259" key="7">
    <source>
        <dbReference type="PROSITE" id="PS51387"/>
    </source>
</evidence>
<dbReference type="InterPro" id="IPR012951">
    <property type="entry name" value="BBE"/>
</dbReference>
<dbReference type="InterPro" id="IPR050416">
    <property type="entry name" value="FAD-linked_Oxidoreductase"/>
</dbReference>
<evidence type="ECO:0000256" key="1">
    <source>
        <dbReference type="ARBA" id="ARBA00001974"/>
    </source>
</evidence>
<dbReference type="InterPro" id="IPR036318">
    <property type="entry name" value="FAD-bd_PCMH-like_sf"/>
</dbReference>
<dbReference type="Proteomes" id="UP000198228">
    <property type="component" value="Chromosome I"/>
</dbReference>
<dbReference type="Gene3D" id="3.30.465.10">
    <property type="match status" value="1"/>
</dbReference>
<proteinExistence type="inferred from homology"/>
<dbReference type="InterPro" id="IPR016169">
    <property type="entry name" value="FAD-bd_PCMH_sub2"/>
</dbReference>
<evidence type="ECO:0000256" key="6">
    <source>
        <dbReference type="SAM" id="SignalP"/>
    </source>
</evidence>
<reference evidence="8 9" key="1">
    <citation type="submission" date="2016-06" db="EMBL/GenBank/DDBJ databases">
        <authorList>
            <person name="Kjaerup R.B."/>
            <person name="Dalgaard T.S."/>
            <person name="Juul-Madsen H.R."/>
        </authorList>
    </citation>
    <scope>NUCLEOTIDE SEQUENCE [LARGE SCALE GENOMIC DNA]</scope>
    <source>
        <strain evidence="8 9">DSM 43821</strain>
    </source>
</reference>
<dbReference type="RefSeq" id="WP_088961766.1">
    <property type="nucleotide sequence ID" value="NZ_LT607410.1"/>
</dbReference>
<evidence type="ECO:0000313" key="9">
    <source>
        <dbReference type="Proteomes" id="UP000198228"/>
    </source>
</evidence>
<organism evidence="8 9">
    <name type="scientific">Micromonospora purpureochromogenes</name>
    <dbReference type="NCBI Taxonomy" id="47872"/>
    <lineage>
        <taxon>Bacteria</taxon>
        <taxon>Bacillati</taxon>
        <taxon>Actinomycetota</taxon>
        <taxon>Actinomycetes</taxon>
        <taxon>Micromonosporales</taxon>
        <taxon>Micromonosporaceae</taxon>
        <taxon>Micromonospora</taxon>
    </lineage>
</organism>